<name>A0A1W1XLI3_9NEIS</name>
<protein>
    <submittedName>
        <fullName evidence="1">Uncharacterized protein</fullName>
    </submittedName>
</protein>
<reference evidence="1 2" key="1">
    <citation type="submission" date="2017-04" db="EMBL/GenBank/DDBJ databases">
        <authorList>
            <person name="Afonso C.L."/>
            <person name="Miller P.J."/>
            <person name="Scott M.A."/>
            <person name="Spackman E."/>
            <person name="Goraichik I."/>
            <person name="Dimitrov K.M."/>
            <person name="Suarez D.L."/>
            <person name="Swayne D.E."/>
        </authorList>
    </citation>
    <scope>NUCLEOTIDE SEQUENCE [LARGE SCALE GENOMIC DNA]</scope>
    <source>
        <strain evidence="1 2">DSM 23236</strain>
    </source>
</reference>
<organism evidence="1 2">
    <name type="scientific">Andreprevotia lacus DSM 23236</name>
    <dbReference type="NCBI Taxonomy" id="1121001"/>
    <lineage>
        <taxon>Bacteria</taxon>
        <taxon>Pseudomonadati</taxon>
        <taxon>Pseudomonadota</taxon>
        <taxon>Betaproteobacteria</taxon>
        <taxon>Neisseriales</taxon>
        <taxon>Chitinibacteraceae</taxon>
        <taxon>Andreprevotia</taxon>
    </lineage>
</organism>
<dbReference type="Proteomes" id="UP000192761">
    <property type="component" value="Unassembled WGS sequence"/>
</dbReference>
<dbReference type="AlphaFoldDB" id="A0A1W1XLI3"/>
<gene>
    <name evidence="1" type="ORF">SAMN02745857_01928</name>
</gene>
<dbReference type="EMBL" id="FWXD01000010">
    <property type="protein sequence ID" value="SMC24694.1"/>
    <property type="molecule type" value="Genomic_DNA"/>
</dbReference>
<proteinExistence type="predicted"/>
<dbReference type="STRING" id="1121001.SAMN02745857_01928"/>
<evidence type="ECO:0000313" key="2">
    <source>
        <dbReference type="Proteomes" id="UP000192761"/>
    </source>
</evidence>
<evidence type="ECO:0000313" key="1">
    <source>
        <dbReference type="EMBL" id="SMC24694.1"/>
    </source>
</evidence>
<sequence length="160" mass="17734">MDRFSASLTHRCGHALADVGAEFDNHEANLIRAAFRCPQCMAEVSRRLGINTQVYVNLQQISPGMAAFVAEVTDTTDEMDDLLAAVGYGRRSKSADELHPGVEVGEPGQGVVWRKEFWFATNADPRHVVALIDHIKLEMRWLSPYLPQGESSIAFFAFPA</sequence>
<accession>A0A1W1XLI3</accession>
<keyword evidence="2" id="KW-1185">Reference proteome</keyword>